<accession>A0A9Q4Q3S8</accession>
<dbReference type="Proteomes" id="UP001154061">
    <property type="component" value="Unassembled WGS sequence"/>
</dbReference>
<evidence type="ECO:0000313" key="4">
    <source>
        <dbReference type="Proteomes" id="UP001154061"/>
    </source>
</evidence>
<dbReference type="RefSeq" id="WP_277524285.1">
    <property type="nucleotide sequence ID" value="NZ_JAMQOT010000010.1"/>
</dbReference>
<evidence type="ECO:0000259" key="2">
    <source>
        <dbReference type="Pfam" id="PF24623"/>
    </source>
</evidence>
<dbReference type="InterPro" id="IPR056911">
    <property type="entry name" value="Phage_Znf_bind_put"/>
</dbReference>
<name>A0A9Q4Q3S8_9EURY</name>
<protein>
    <recommendedName>
        <fullName evidence="2">DNA-binding phage zinc finger domain-containing protein</fullName>
    </recommendedName>
</protein>
<gene>
    <name evidence="3" type="ORF">NDI89_20040</name>
</gene>
<feature type="compositionally biased region" description="Acidic residues" evidence="1">
    <location>
        <begin position="146"/>
        <end position="157"/>
    </location>
</feature>
<sequence>MTDDPIATPTDTKTRIMKTGDAGFVVACACGADTLEDADERPHETPDQFVNIDANAPSSTEWLRLEEAAEGWYAADPWTPPESYIGTRAQRRQRVRERVREIADEVACPTCGANAGRKCQRPSGHRVRSAHADRVDAAREAGILESEGDGESEEESE</sequence>
<keyword evidence="4" id="KW-1185">Reference proteome</keyword>
<evidence type="ECO:0000313" key="3">
    <source>
        <dbReference type="EMBL" id="MDF9747871.1"/>
    </source>
</evidence>
<proteinExistence type="predicted"/>
<organism evidence="3 4">
    <name type="scientific">Natrinema salsiterrestre</name>
    <dbReference type="NCBI Taxonomy" id="2950540"/>
    <lineage>
        <taxon>Archaea</taxon>
        <taxon>Methanobacteriati</taxon>
        <taxon>Methanobacteriota</taxon>
        <taxon>Stenosarchaea group</taxon>
        <taxon>Halobacteria</taxon>
        <taxon>Halobacteriales</taxon>
        <taxon>Natrialbaceae</taxon>
        <taxon>Natrinema</taxon>
    </lineage>
</organism>
<evidence type="ECO:0000256" key="1">
    <source>
        <dbReference type="SAM" id="MobiDB-lite"/>
    </source>
</evidence>
<dbReference type="EMBL" id="JAMQOT010000010">
    <property type="protein sequence ID" value="MDF9747871.1"/>
    <property type="molecule type" value="Genomic_DNA"/>
</dbReference>
<feature type="domain" description="DNA-binding phage zinc finger" evidence="2">
    <location>
        <begin position="92"/>
        <end position="141"/>
    </location>
</feature>
<feature type="compositionally biased region" description="Basic and acidic residues" evidence="1">
    <location>
        <begin position="130"/>
        <end position="139"/>
    </location>
</feature>
<dbReference type="AlphaFoldDB" id="A0A9Q4Q3S8"/>
<comment type="caution">
    <text evidence="3">The sequence shown here is derived from an EMBL/GenBank/DDBJ whole genome shotgun (WGS) entry which is preliminary data.</text>
</comment>
<feature type="region of interest" description="Disordered" evidence="1">
    <location>
        <begin position="113"/>
        <end position="157"/>
    </location>
</feature>
<feature type="compositionally biased region" description="Basic residues" evidence="1">
    <location>
        <begin position="118"/>
        <end position="129"/>
    </location>
</feature>
<reference evidence="3" key="1">
    <citation type="submission" date="2022-06" db="EMBL/GenBank/DDBJ databases">
        <title>Natrinema sp. a new haloarchaeum isolate from saline soil.</title>
        <authorList>
            <person name="Strakova D."/>
            <person name="Galisteo C."/>
            <person name="Sanchez-Porro C."/>
            <person name="Ventosa A."/>
        </authorList>
    </citation>
    <scope>NUCLEOTIDE SEQUENCE</scope>
    <source>
        <strain evidence="3">S1CR25-10</strain>
    </source>
</reference>
<dbReference type="Pfam" id="PF24623">
    <property type="entry name" value="Phage_zn_bind_8"/>
    <property type="match status" value="1"/>
</dbReference>